<dbReference type="Gene3D" id="3.90.1150.10">
    <property type="entry name" value="Aspartate Aminotransferase, domain 1"/>
    <property type="match status" value="1"/>
</dbReference>
<keyword evidence="4" id="KW-0032">Aminotransferase</keyword>
<dbReference type="InterPro" id="IPR000277">
    <property type="entry name" value="Cys/Met-Metab_PyrdxlP-dep_enz"/>
</dbReference>
<dbReference type="CDD" id="cd00614">
    <property type="entry name" value="CGS_like"/>
    <property type="match status" value="1"/>
</dbReference>
<dbReference type="InterPro" id="IPR015421">
    <property type="entry name" value="PyrdxlP-dep_Trfase_major"/>
</dbReference>
<dbReference type="EMBL" id="JAZDRO010000001">
    <property type="protein sequence ID" value="MEE2565778.1"/>
    <property type="molecule type" value="Genomic_DNA"/>
</dbReference>
<dbReference type="InterPro" id="IPR015422">
    <property type="entry name" value="PyrdxlP-dep_Trfase_small"/>
</dbReference>
<dbReference type="Gene3D" id="3.40.640.10">
    <property type="entry name" value="Type I PLP-dependent aspartate aminotransferase-like (Major domain)"/>
    <property type="match status" value="1"/>
</dbReference>
<organism evidence="4 5">
    <name type="scientific">Hyphobacterium marinum</name>
    <dbReference type="NCBI Taxonomy" id="3116574"/>
    <lineage>
        <taxon>Bacteria</taxon>
        <taxon>Pseudomonadati</taxon>
        <taxon>Pseudomonadota</taxon>
        <taxon>Alphaproteobacteria</taxon>
        <taxon>Maricaulales</taxon>
        <taxon>Maricaulaceae</taxon>
        <taxon>Hyphobacterium</taxon>
    </lineage>
</organism>
<evidence type="ECO:0000313" key="4">
    <source>
        <dbReference type="EMBL" id="MEE2565778.1"/>
    </source>
</evidence>
<dbReference type="GO" id="GO:0008483">
    <property type="term" value="F:transaminase activity"/>
    <property type="evidence" value="ECO:0007669"/>
    <property type="project" value="UniProtKB-KW"/>
</dbReference>
<gene>
    <name evidence="4" type="ORF">V0U35_03720</name>
</gene>
<dbReference type="PANTHER" id="PTHR11808:SF75">
    <property type="entry name" value="CYSTATHIONINE GAMMA-SYNTHASE"/>
    <property type="match status" value="1"/>
</dbReference>
<protein>
    <submittedName>
        <fullName evidence="4">PLP-dependent aspartate aminotransferase family protein</fullName>
    </submittedName>
</protein>
<comment type="cofactor">
    <cofactor evidence="1 3">
        <name>pyridoxal 5'-phosphate</name>
        <dbReference type="ChEBI" id="CHEBI:597326"/>
    </cofactor>
</comment>
<reference evidence="4 5" key="1">
    <citation type="submission" date="2024-01" db="EMBL/GenBank/DDBJ databases">
        <title>Hyphobacterium bacterium isolated from marine sediment.</title>
        <authorList>
            <person name="Zhao S."/>
        </authorList>
    </citation>
    <scope>NUCLEOTIDE SEQUENCE [LARGE SCALE GENOMIC DNA]</scope>
    <source>
        <strain evidence="4 5">Y60-23</strain>
    </source>
</reference>
<evidence type="ECO:0000256" key="1">
    <source>
        <dbReference type="ARBA" id="ARBA00001933"/>
    </source>
</evidence>
<evidence type="ECO:0000256" key="2">
    <source>
        <dbReference type="ARBA" id="ARBA00022898"/>
    </source>
</evidence>
<dbReference type="InterPro" id="IPR015424">
    <property type="entry name" value="PyrdxlP-dep_Trfase"/>
</dbReference>
<comment type="similarity">
    <text evidence="3">Belongs to the trans-sulfuration enzymes family.</text>
</comment>
<keyword evidence="2 3" id="KW-0663">Pyridoxal phosphate</keyword>
<evidence type="ECO:0000313" key="5">
    <source>
        <dbReference type="Proteomes" id="UP001310692"/>
    </source>
</evidence>
<dbReference type="Pfam" id="PF01053">
    <property type="entry name" value="Cys_Met_Meta_PP"/>
    <property type="match status" value="1"/>
</dbReference>
<dbReference type="PANTHER" id="PTHR11808">
    <property type="entry name" value="TRANS-SULFURATION ENZYME FAMILY MEMBER"/>
    <property type="match status" value="1"/>
</dbReference>
<name>A0ABU7LW33_9PROT</name>
<keyword evidence="5" id="KW-1185">Reference proteome</keyword>
<dbReference type="PIRSF" id="PIRSF001434">
    <property type="entry name" value="CGS"/>
    <property type="match status" value="1"/>
</dbReference>
<proteinExistence type="inferred from homology"/>
<accession>A0ABU7LW33</accession>
<dbReference type="SUPFAM" id="SSF53383">
    <property type="entry name" value="PLP-dependent transferases"/>
    <property type="match status" value="1"/>
</dbReference>
<evidence type="ECO:0000256" key="3">
    <source>
        <dbReference type="RuleBase" id="RU362118"/>
    </source>
</evidence>
<keyword evidence="4" id="KW-0808">Transferase</keyword>
<dbReference type="Proteomes" id="UP001310692">
    <property type="component" value="Unassembled WGS sequence"/>
</dbReference>
<dbReference type="RefSeq" id="WP_330195310.1">
    <property type="nucleotide sequence ID" value="NZ_JAZDRO010000001.1"/>
</dbReference>
<sequence>MSWSSATHLARTGINCDPGGAVTAPVHLTSAWRREEAGTAGAFDYARTANPGRALLEEAIAKLEGAAGACVTASGMAAIDLLLNDLPAGSRIVCGHDVYGGTRRLLDARAEGRRFTINYVDLTNVAAAQEALSRPAALVFIETPSNPRLRITDIAAVCALTREAGAVSVVDNTVLTGAQQRPLDLGADIVVGSATKLLNGHSDMVGGFVAARDATRMERFAWWVNAAGVGGGAFDAFLATRGLRTLALRAKAQSASALDLAIRLDAHPSVTRVDYPGLTAHKGHALAAEQQSGFGPLISMELVGGLCPNAFVQDLDLFTLAQSLGGTESLVSIPSLMTHAAMSPADRAQAGIADGLVRLSVGLEDVEDLWRDLSDALERSSTRSA</sequence>
<comment type="caution">
    <text evidence="4">The sequence shown here is derived from an EMBL/GenBank/DDBJ whole genome shotgun (WGS) entry which is preliminary data.</text>
</comment>